<keyword evidence="3" id="KW-1185">Reference proteome</keyword>
<accession>A0ABQ2EXS0</accession>
<organism evidence="2 3">
    <name type="scientific">Deinococcus malanensis</name>
    <dbReference type="NCBI Taxonomy" id="1706855"/>
    <lineage>
        <taxon>Bacteria</taxon>
        <taxon>Thermotogati</taxon>
        <taxon>Deinococcota</taxon>
        <taxon>Deinococci</taxon>
        <taxon>Deinococcales</taxon>
        <taxon>Deinococcaceae</taxon>
        <taxon>Deinococcus</taxon>
    </lineage>
</organism>
<reference evidence="3" key="1">
    <citation type="journal article" date="2019" name="Int. J. Syst. Evol. Microbiol.">
        <title>The Global Catalogue of Microorganisms (GCM) 10K type strain sequencing project: providing services to taxonomists for standard genome sequencing and annotation.</title>
        <authorList>
            <consortium name="The Broad Institute Genomics Platform"/>
            <consortium name="The Broad Institute Genome Sequencing Center for Infectious Disease"/>
            <person name="Wu L."/>
            <person name="Ma J."/>
        </authorList>
    </citation>
    <scope>NUCLEOTIDE SEQUENCE [LARGE SCALE GENOMIC DNA]</scope>
    <source>
        <strain evidence="3">JCM 30331</strain>
    </source>
</reference>
<dbReference type="RefSeq" id="WP_189007891.1">
    <property type="nucleotide sequence ID" value="NZ_BMPP01000007.1"/>
</dbReference>
<dbReference type="EMBL" id="BMPP01000007">
    <property type="protein sequence ID" value="GGK26948.1"/>
    <property type="molecule type" value="Genomic_DNA"/>
</dbReference>
<protein>
    <recommendedName>
        <fullName evidence="4">Small CPxCG-related zinc finger protein</fullName>
    </recommendedName>
</protein>
<dbReference type="Proteomes" id="UP000647587">
    <property type="component" value="Unassembled WGS sequence"/>
</dbReference>
<comment type="caution">
    <text evidence="2">The sequence shown here is derived from an EMBL/GenBank/DDBJ whole genome shotgun (WGS) entry which is preliminary data.</text>
</comment>
<feature type="region of interest" description="Disordered" evidence="1">
    <location>
        <begin position="53"/>
        <end position="74"/>
    </location>
</feature>
<gene>
    <name evidence="2" type="ORF">GCM10008955_20900</name>
</gene>
<name>A0ABQ2EXS0_9DEIO</name>
<evidence type="ECO:0000313" key="3">
    <source>
        <dbReference type="Proteomes" id="UP000647587"/>
    </source>
</evidence>
<evidence type="ECO:0008006" key="4">
    <source>
        <dbReference type="Google" id="ProtNLM"/>
    </source>
</evidence>
<evidence type="ECO:0000256" key="1">
    <source>
        <dbReference type="SAM" id="MobiDB-lite"/>
    </source>
</evidence>
<proteinExistence type="predicted"/>
<evidence type="ECO:0000313" key="2">
    <source>
        <dbReference type="EMBL" id="GGK26948.1"/>
    </source>
</evidence>
<sequence>MNRSFRMRRAGVEPAATLPESGRGYRHVCPGCGEGLTLYDLRDGDQAYWCDPCGRGHRASDPPPQALQPLPDAS</sequence>